<evidence type="ECO:0000256" key="12">
    <source>
        <dbReference type="ARBA" id="ARBA00023154"/>
    </source>
</evidence>
<dbReference type="Proteomes" id="UP000190625">
    <property type="component" value="Unassembled WGS sequence"/>
</dbReference>
<dbReference type="PANTHER" id="PTHR21499:SF3">
    <property type="entry name" value="ASPARTOKINASE"/>
    <property type="match status" value="1"/>
</dbReference>
<dbReference type="Gene3D" id="3.30.2130.10">
    <property type="entry name" value="VC0802-like"/>
    <property type="match status" value="1"/>
</dbReference>
<protein>
    <recommendedName>
        <fullName evidence="15">Aspartokinase</fullName>
        <ecNumber evidence="15">2.7.2.4</ecNumber>
    </recommendedName>
</protein>
<evidence type="ECO:0000256" key="16">
    <source>
        <dbReference type="RuleBase" id="RU004249"/>
    </source>
</evidence>
<evidence type="ECO:0000256" key="4">
    <source>
        <dbReference type="ARBA" id="ARBA00005139"/>
    </source>
</evidence>
<evidence type="ECO:0000313" key="18">
    <source>
        <dbReference type="EMBL" id="SJZ53983.1"/>
    </source>
</evidence>
<keyword evidence="9 15" id="KW-0418">Kinase</keyword>
<dbReference type="GO" id="GO:0019877">
    <property type="term" value="P:diaminopimelate biosynthetic process"/>
    <property type="evidence" value="ECO:0007669"/>
    <property type="project" value="UniProtKB-KW"/>
</dbReference>
<keyword evidence="10 14" id="KW-0067">ATP-binding</keyword>
<evidence type="ECO:0000256" key="3">
    <source>
        <dbReference type="ARBA" id="ARBA00004986"/>
    </source>
</evidence>
<dbReference type="InterPro" id="IPR002912">
    <property type="entry name" value="ACT_dom"/>
</dbReference>
<evidence type="ECO:0000256" key="5">
    <source>
        <dbReference type="ARBA" id="ARBA00010122"/>
    </source>
</evidence>
<dbReference type="GO" id="GO:0005524">
    <property type="term" value="F:ATP binding"/>
    <property type="evidence" value="ECO:0007669"/>
    <property type="project" value="UniProtKB-KW"/>
</dbReference>
<evidence type="ECO:0000256" key="13">
    <source>
        <dbReference type="ARBA" id="ARBA00047872"/>
    </source>
</evidence>
<dbReference type="CDD" id="cd04923">
    <property type="entry name" value="ACT_AK-LysC-DapG-like_2"/>
    <property type="match status" value="1"/>
</dbReference>
<feature type="binding site" evidence="14">
    <location>
        <begin position="16"/>
        <end position="19"/>
    </location>
    <ligand>
        <name>ATP</name>
        <dbReference type="ChEBI" id="CHEBI:30616"/>
    </ligand>
</feature>
<keyword evidence="8 14" id="KW-0547">Nucleotide-binding</keyword>
<dbReference type="Gene3D" id="3.40.1160.10">
    <property type="entry name" value="Acetylglutamate kinase-like"/>
    <property type="match status" value="1"/>
</dbReference>
<keyword evidence="12" id="KW-0457">Lysine biosynthesis</keyword>
<dbReference type="AlphaFoldDB" id="A0A1T4LH06"/>
<dbReference type="UniPathway" id="UPA00050">
    <property type="reaction ID" value="UER00461"/>
</dbReference>
<dbReference type="EC" id="2.7.2.4" evidence="15"/>
<dbReference type="STRING" id="142842.SAMN02745118_01136"/>
<dbReference type="NCBIfam" id="TIGR00656">
    <property type="entry name" value="asp_kin_monofn"/>
    <property type="match status" value="1"/>
</dbReference>
<feature type="binding site" evidence="14">
    <location>
        <begin position="218"/>
        <end position="219"/>
    </location>
    <ligand>
        <name>ATP</name>
        <dbReference type="ChEBI" id="CHEBI:30616"/>
    </ligand>
</feature>
<keyword evidence="19" id="KW-1185">Reference proteome</keyword>
<dbReference type="NCBIfam" id="TIGR00657">
    <property type="entry name" value="asp_kinases"/>
    <property type="match status" value="1"/>
</dbReference>
<reference evidence="19" key="1">
    <citation type="submission" date="2017-02" db="EMBL/GenBank/DDBJ databases">
        <authorList>
            <person name="Varghese N."/>
            <person name="Submissions S."/>
        </authorList>
    </citation>
    <scope>NUCLEOTIDE SEQUENCE [LARGE SCALE GENOMIC DNA]</scope>
    <source>
        <strain evidence="19">ATCC BAA-73</strain>
    </source>
</reference>
<feature type="binding site" evidence="14">
    <location>
        <begin position="182"/>
        <end position="183"/>
    </location>
    <ligand>
        <name>ATP</name>
        <dbReference type="ChEBI" id="CHEBI:30616"/>
    </ligand>
</feature>
<comment type="pathway">
    <text evidence="2 16">Amino-acid biosynthesis; L-lysine biosynthesis via DAP pathway; (S)-tetrahydrodipicolinate from L-aspartate: step 1/4.</text>
</comment>
<evidence type="ECO:0000256" key="11">
    <source>
        <dbReference type="ARBA" id="ARBA00022915"/>
    </source>
</evidence>
<dbReference type="EMBL" id="FUWM01000008">
    <property type="protein sequence ID" value="SJZ53983.1"/>
    <property type="molecule type" value="Genomic_DNA"/>
</dbReference>
<dbReference type="UniPathway" id="UPA00034">
    <property type="reaction ID" value="UER00015"/>
</dbReference>
<dbReference type="SUPFAM" id="SSF55021">
    <property type="entry name" value="ACT-like"/>
    <property type="match status" value="2"/>
</dbReference>
<dbReference type="NCBIfam" id="NF005155">
    <property type="entry name" value="PRK06635.1-4"/>
    <property type="match status" value="1"/>
</dbReference>
<evidence type="ECO:0000256" key="6">
    <source>
        <dbReference type="ARBA" id="ARBA00022605"/>
    </source>
</evidence>
<gene>
    <name evidence="18" type="ORF">SAMN02745118_01136</name>
</gene>
<feature type="binding site" evidence="14">
    <location>
        <position position="56"/>
    </location>
    <ligand>
        <name>substrate</name>
    </ligand>
</feature>
<dbReference type="Pfam" id="PF22468">
    <property type="entry name" value="ACT_9"/>
    <property type="match status" value="1"/>
</dbReference>
<feature type="binding site" evidence="14">
    <location>
        <position position="193"/>
    </location>
    <ligand>
        <name>ATP</name>
        <dbReference type="ChEBI" id="CHEBI:30616"/>
    </ligand>
</feature>
<dbReference type="InterPro" id="IPR054352">
    <property type="entry name" value="ACT_Aspartokinase"/>
</dbReference>
<comment type="similarity">
    <text evidence="5 15">Belongs to the aspartokinase family.</text>
</comment>
<dbReference type="FunFam" id="3.40.1160.10:FF:000002">
    <property type="entry name" value="Aspartokinase"/>
    <property type="match status" value="1"/>
</dbReference>
<sequence length="422" mass="46020">MLLNRRQDDMGLIVQKYGGTSVADTTRIKKVAERLVKRKREEDQVIAVVSAIGDTTDELINLSNEITDQPPKREYDMLISTGEQVSVALLAMAINELGEDVISLTGSQVGIITDDLHTKAKILEIDSSRLEKELAKDQIVVVAGFQGITINDDITTLGRGGSDTTAVALAAKLDADICEIYTDVNGIYTADPRMLDDAVKLPEISYDEMLEMASLGAKVLQPRSVEFAKQYKIKLAVKSSFNYESGTHVKEVEELEKGKVVSGVACNTNEVKISLIGVPDRPGIASKVFNTLAESSINVDMIIQNVHRGEVNDITFTIDDEDLSQAKVILNELNKELTIEDIIYDAEVAKVSIVGAGMVTNPGVAAKMFEALADADINIEMISTSEIKVSCLMDEAKSQQAVKVIHDKFNLGEKQRVSDQNV</sequence>
<evidence type="ECO:0000256" key="9">
    <source>
        <dbReference type="ARBA" id="ARBA00022777"/>
    </source>
</evidence>
<evidence type="ECO:0000256" key="7">
    <source>
        <dbReference type="ARBA" id="ARBA00022679"/>
    </source>
</evidence>
<dbReference type="UniPathway" id="UPA00051">
    <property type="reaction ID" value="UER00462"/>
</dbReference>
<dbReference type="FunFam" id="3.30.2130.10:FF:000002">
    <property type="entry name" value="Aspartokinase"/>
    <property type="match status" value="1"/>
</dbReference>
<dbReference type="InterPro" id="IPR036393">
    <property type="entry name" value="AceGlu_kinase-like_sf"/>
</dbReference>
<evidence type="ECO:0000256" key="10">
    <source>
        <dbReference type="ARBA" id="ARBA00022840"/>
    </source>
</evidence>
<proteinExistence type="inferred from homology"/>
<dbReference type="InterPro" id="IPR018042">
    <property type="entry name" value="Aspartate_kinase_CS"/>
</dbReference>
<evidence type="ECO:0000256" key="8">
    <source>
        <dbReference type="ARBA" id="ARBA00022741"/>
    </source>
</evidence>
<feature type="binding site" evidence="14">
    <location>
        <position position="188"/>
    </location>
    <ligand>
        <name>ATP</name>
        <dbReference type="ChEBI" id="CHEBI:30616"/>
    </ligand>
</feature>
<keyword evidence="7 15" id="KW-0808">Transferase</keyword>
<comment type="function">
    <text evidence="1">Catalyzes the phosphorylation of the beta-carboxyl group of aspartic acid with ATP to yield 4-phospho-L-aspartate, which is involved in the branched biosynthetic pathway leading to the biosynthesis of amino acids threonine, isoleucine and methionine.</text>
</comment>
<evidence type="ECO:0000256" key="15">
    <source>
        <dbReference type="RuleBase" id="RU003448"/>
    </source>
</evidence>
<accession>A0A1T4LH06</accession>
<dbReference type="CDD" id="cd04913">
    <property type="entry name" value="ACT_AKii-LysC-BS-like_1"/>
    <property type="match status" value="1"/>
</dbReference>
<dbReference type="NCBIfam" id="NF005154">
    <property type="entry name" value="PRK06635.1-2"/>
    <property type="match status" value="1"/>
</dbReference>
<evidence type="ECO:0000259" key="17">
    <source>
        <dbReference type="PROSITE" id="PS51671"/>
    </source>
</evidence>
<dbReference type="InterPro" id="IPR001048">
    <property type="entry name" value="Asp/Glu/Uridylate_kinase"/>
</dbReference>
<keyword evidence="6 16" id="KW-0028">Amino-acid biosynthesis</keyword>
<feature type="domain" description="ACT" evidence="17">
    <location>
        <begin position="273"/>
        <end position="356"/>
    </location>
</feature>
<dbReference type="PROSITE" id="PS00324">
    <property type="entry name" value="ASPARTOKINASE"/>
    <property type="match status" value="1"/>
</dbReference>
<keyword evidence="11" id="KW-0220">Diaminopimelate biosynthesis</keyword>
<dbReference type="InterPro" id="IPR045865">
    <property type="entry name" value="ACT-like_dom_sf"/>
</dbReference>
<dbReference type="PROSITE" id="PS51671">
    <property type="entry name" value="ACT"/>
    <property type="match status" value="1"/>
</dbReference>
<dbReference type="GO" id="GO:0009090">
    <property type="term" value="P:homoserine biosynthetic process"/>
    <property type="evidence" value="ECO:0007669"/>
    <property type="project" value="TreeGrafter"/>
</dbReference>
<dbReference type="Pfam" id="PF01842">
    <property type="entry name" value="ACT"/>
    <property type="match status" value="1"/>
</dbReference>
<evidence type="ECO:0000256" key="2">
    <source>
        <dbReference type="ARBA" id="ARBA00004766"/>
    </source>
</evidence>
<comment type="pathway">
    <text evidence="3 16">Amino-acid biosynthesis; L-methionine biosynthesis via de novo pathway; L-homoserine from L-aspartate: step 1/3.</text>
</comment>
<dbReference type="GO" id="GO:0004072">
    <property type="term" value="F:aspartate kinase activity"/>
    <property type="evidence" value="ECO:0007669"/>
    <property type="project" value="UniProtKB-EC"/>
</dbReference>
<comment type="pathway">
    <text evidence="4 16">Amino-acid biosynthesis; L-threonine biosynthesis; L-threonine from L-aspartate: step 1/5.</text>
</comment>
<name>A0A1T4LH06_9FIRM</name>
<evidence type="ECO:0000256" key="1">
    <source>
        <dbReference type="ARBA" id="ARBA00003121"/>
    </source>
</evidence>
<dbReference type="GO" id="GO:0009089">
    <property type="term" value="P:lysine biosynthetic process via diaminopimelate"/>
    <property type="evidence" value="ECO:0007669"/>
    <property type="project" value="UniProtKB-UniPathway"/>
</dbReference>
<feature type="binding site" evidence="14">
    <location>
        <position position="83"/>
    </location>
    <ligand>
        <name>substrate</name>
    </ligand>
</feature>
<dbReference type="PIRSF" id="PIRSF000726">
    <property type="entry name" value="Asp_kin"/>
    <property type="match status" value="1"/>
</dbReference>
<dbReference type="GO" id="GO:0009088">
    <property type="term" value="P:threonine biosynthetic process"/>
    <property type="evidence" value="ECO:0007669"/>
    <property type="project" value="UniProtKB-UniPathway"/>
</dbReference>
<comment type="catalytic activity">
    <reaction evidence="13 15">
        <text>L-aspartate + ATP = 4-phospho-L-aspartate + ADP</text>
        <dbReference type="Rhea" id="RHEA:23776"/>
        <dbReference type="ChEBI" id="CHEBI:29991"/>
        <dbReference type="ChEBI" id="CHEBI:30616"/>
        <dbReference type="ChEBI" id="CHEBI:57535"/>
        <dbReference type="ChEBI" id="CHEBI:456216"/>
        <dbReference type="EC" id="2.7.2.4"/>
    </reaction>
</comment>
<dbReference type="InterPro" id="IPR041740">
    <property type="entry name" value="AKii-LysC-BS"/>
</dbReference>
<dbReference type="SUPFAM" id="SSF53633">
    <property type="entry name" value="Carbamate kinase-like"/>
    <property type="match status" value="1"/>
</dbReference>
<dbReference type="Pfam" id="PF00696">
    <property type="entry name" value="AA_kinase"/>
    <property type="match status" value="1"/>
</dbReference>
<dbReference type="InterPro" id="IPR005260">
    <property type="entry name" value="Asp_kin_monofn"/>
</dbReference>
<organism evidence="18 19">
    <name type="scientific">Selenihalanaerobacter shriftii</name>
    <dbReference type="NCBI Taxonomy" id="142842"/>
    <lineage>
        <taxon>Bacteria</taxon>
        <taxon>Bacillati</taxon>
        <taxon>Bacillota</taxon>
        <taxon>Clostridia</taxon>
        <taxon>Halanaerobiales</taxon>
        <taxon>Halobacteroidaceae</taxon>
        <taxon>Selenihalanaerobacter</taxon>
    </lineage>
</organism>
<dbReference type="InterPro" id="IPR001341">
    <property type="entry name" value="Asp_kinase"/>
</dbReference>
<evidence type="ECO:0000313" key="19">
    <source>
        <dbReference type="Proteomes" id="UP000190625"/>
    </source>
</evidence>
<dbReference type="CDD" id="cd04261">
    <property type="entry name" value="AAK_AKii-LysC-BS"/>
    <property type="match status" value="1"/>
</dbReference>
<dbReference type="PANTHER" id="PTHR21499">
    <property type="entry name" value="ASPARTATE KINASE"/>
    <property type="match status" value="1"/>
</dbReference>
<evidence type="ECO:0000256" key="14">
    <source>
        <dbReference type="PIRSR" id="PIRSR000726-1"/>
    </source>
</evidence>
<dbReference type="GO" id="GO:0005829">
    <property type="term" value="C:cytosol"/>
    <property type="evidence" value="ECO:0007669"/>
    <property type="project" value="TreeGrafter"/>
</dbReference>